<evidence type="ECO:0000256" key="14">
    <source>
        <dbReference type="SAM" id="SignalP"/>
    </source>
</evidence>
<evidence type="ECO:0000256" key="7">
    <source>
        <dbReference type="ARBA" id="ARBA00023069"/>
    </source>
</evidence>
<gene>
    <name evidence="21" type="primary">LOC110075991</name>
</gene>
<protein>
    <submittedName>
        <fullName evidence="21">Cation channel sperm-associated auxiliary subunit epsilon</fullName>
    </submittedName>
</protein>
<dbReference type="Pfam" id="PF22841">
    <property type="entry name" value="CATSPERE_NTD1"/>
    <property type="match status" value="1"/>
</dbReference>
<evidence type="ECO:0000256" key="9">
    <source>
        <dbReference type="ARBA" id="ARBA00023157"/>
    </source>
</evidence>
<dbReference type="PANTHER" id="PTHR33722">
    <property type="entry name" value="CATION CHANNEL SPERM-ASSOCIATED PROTEIN SUBUNIT DELTA-RELATED"/>
    <property type="match status" value="1"/>
</dbReference>
<evidence type="ECO:0000259" key="19">
    <source>
        <dbReference type="Pfam" id="PF22850"/>
    </source>
</evidence>
<evidence type="ECO:0000256" key="2">
    <source>
        <dbReference type="ARBA" id="ARBA00022475"/>
    </source>
</evidence>
<accession>A0ABM5G441</accession>
<feature type="domain" description="CATSPERE beta-propeller" evidence="17">
    <location>
        <begin position="240"/>
        <end position="582"/>
    </location>
</feature>
<organism evidence="20 21">
    <name type="scientific">Pogona vitticeps</name>
    <name type="common">central bearded dragon</name>
    <dbReference type="NCBI Taxonomy" id="103695"/>
    <lineage>
        <taxon>Eukaryota</taxon>
        <taxon>Metazoa</taxon>
        <taxon>Chordata</taxon>
        <taxon>Craniata</taxon>
        <taxon>Vertebrata</taxon>
        <taxon>Euteleostomi</taxon>
        <taxon>Lepidosauria</taxon>
        <taxon>Squamata</taxon>
        <taxon>Bifurcata</taxon>
        <taxon>Unidentata</taxon>
        <taxon>Episquamata</taxon>
        <taxon>Toxicofera</taxon>
        <taxon>Iguania</taxon>
        <taxon>Acrodonta</taxon>
        <taxon>Agamidae</taxon>
        <taxon>Amphibolurinae</taxon>
        <taxon>Pogona</taxon>
    </lineage>
</organism>
<dbReference type="Pfam" id="PF22843">
    <property type="entry name" value="CATSPERE_NTD2"/>
    <property type="match status" value="1"/>
</dbReference>
<evidence type="ECO:0000256" key="12">
    <source>
        <dbReference type="ARBA" id="ARBA00037793"/>
    </source>
</evidence>
<evidence type="ECO:0000256" key="10">
    <source>
        <dbReference type="ARBA" id="ARBA00023180"/>
    </source>
</evidence>
<keyword evidence="11" id="KW-0966">Cell projection</keyword>
<feature type="domain" description="CATSPERE first N-terminal" evidence="15">
    <location>
        <begin position="16"/>
        <end position="103"/>
    </location>
</feature>
<keyword evidence="10" id="KW-0325">Glycoprotein</keyword>
<comment type="similarity">
    <text evidence="1">Belongs to the CATSPERD family.</text>
</comment>
<keyword evidence="5" id="KW-0282">Flagellum</keyword>
<dbReference type="InterPro" id="IPR028751">
    <property type="entry name" value="CATSPERD/E"/>
</dbReference>
<keyword evidence="6 13" id="KW-1133">Transmembrane helix</keyword>
<evidence type="ECO:0000256" key="13">
    <source>
        <dbReference type="SAM" id="Phobius"/>
    </source>
</evidence>
<dbReference type="Pfam" id="PF22849">
    <property type="entry name" value="CATSPERE_Ig-like"/>
    <property type="match status" value="1"/>
</dbReference>
<keyword evidence="9" id="KW-1015">Disulfide bond</keyword>
<keyword evidence="4 14" id="KW-0732">Signal</keyword>
<evidence type="ECO:0000256" key="11">
    <source>
        <dbReference type="ARBA" id="ARBA00023273"/>
    </source>
</evidence>
<comment type="subcellular location">
    <subcellularLocation>
        <location evidence="12">Cell projection</location>
        <location evidence="12">Cilium</location>
        <location evidence="12">Flagellum membrane</location>
        <topology evidence="12">Single-pass type I membrane protein</topology>
    </subcellularLocation>
</comment>
<evidence type="ECO:0000256" key="8">
    <source>
        <dbReference type="ARBA" id="ARBA00023136"/>
    </source>
</evidence>
<dbReference type="Proteomes" id="UP001652642">
    <property type="component" value="Chromosome 1"/>
</dbReference>
<feature type="chain" id="PRO_5045429799" evidence="14">
    <location>
        <begin position="26"/>
        <end position="973"/>
    </location>
</feature>
<dbReference type="InterPro" id="IPR053817">
    <property type="entry name" value="CATSPERE_NTD2"/>
</dbReference>
<keyword evidence="3 13" id="KW-0812">Transmembrane</keyword>
<evidence type="ECO:0000256" key="1">
    <source>
        <dbReference type="ARBA" id="ARBA00010246"/>
    </source>
</evidence>
<dbReference type="PANTHER" id="PTHR33722:SF3">
    <property type="entry name" value="CATION CHANNEL SPERM-ASSOCIATED AUXILIARY SUBUNIT EPSILON"/>
    <property type="match status" value="1"/>
</dbReference>
<dbReference type="Pfam" id="PF22850">
    <property type="entry name" value="CATSPERD-E_C"/>
    <property type="match status" value="1"/>
</dbReference>
<feature type="signal peptide" evidence="14">
    <location>
        <begin position="1"/>
        <end position="25"/>
    </location>
</feature>
<evidence type="ECO:0000256" key="5">
    <source>
        <dbReference type="ARBA" id="ARBA00022846"/>
    </source>
</evidence>
<dbReference type="InterPro" id="IPR053814">
    <property type="entry name" value="CATSPERD/E_C"/>
</dbReference>
<dbReference type="Pfam" id="PF22844">
    <property type="entry name" value="Beta-prop_CATSPERE"/>
    <property type="match status" value="1"/>
</dbReference>
<evidence type="ECO:0000256" key="6">
    <source>
        <dbReference type="ARBA" id="ARBA00022989"/>
    </source>
</evidence>
<dbReference type="InterPro" id="IPR053818">
    <property type="entry name" value="CATSPERE_NTD1"/>
</dbReference>
<reference evidence="20" key="1">
    <citation type="submission" date="2025-05" db="UniProtKB">
        <authorList>
            <consortium name="RefSeq"/>
        </authorList>
    </citation>
    <scope>NUCLEOTIDE SEQUENCE [LARGE SCALE GENOMIC DNA]</scope>
</reference>
<keyword evidence="2" id="KW-1003">Cell membrane</keyword>
<proteinExistence type="inferred from homology"/>
<dbReference type="InterPro" id="IPR053815">
    <property type="entry name" value="CATSPERE_Ig-like"/>
</dbReference>
<keyword evidence="8 13" id="KW-0472">Membrane</keyword>
<keyword evidence="20" id="KW-1185">Reference proteome</keyword>
<dbReference type="RefSeq" id="XP_072852417.1">
    <property type="nucleotide sequence ID" value="XM_072996316.1"/>
</dbReference>
<feature type="transmembrane region" description="Helical" evidence="13">
    <location>
        <begin position="917"/>
        <end position="939"/>
    </location>
</feature>
<feature type="domain" description="CATSPERE second N-terminal" evidence="16">
    <location>
        <begin position="109"/>
        <end position="196"/>
    </location>
</feature>
<evidence type="ECO:0000256" key="3">
    <source>
        <dbReference type="ARBA" id="ARBA00022692"/>
    </source>
</evidence>
<evidence type="ECO:0000259" key="18">
    <source>
        <dbReference type="Pfam" id="PF22849"/>
    </source>
</evidence>
<sequence length="973" mass="111496">MAGSWFPLVPSVSLLLCLWLSGCWAVWRYRTNTGDYFIFSTRTTIYLEYEGTAFLEWDVPLLCIIDDKNLPLTTLNCPVPGTHRIAPIVKPPSAAEMERFLSVKADVNCFMWYIYQDTSGLTHENPKQSIKLWIFDPENADESEWNYTATSPSVYSKTLSKQFWNLGETPLVKTVSGGRKYHEKEFNDGIWTIEVPTLTNDNIAEIHGKTFTFQDCFVLATPFVIAQPVFHLGFETDTSISSPAGSPAIVTWDACYPATAVLVTDFGTFYTNDGFLTMEEIRFPAHIIDSALIHSVKDVAVMFPDVFILIEDKLYKATEEDIYSIGDVYNVPNTGVKGVQTKTWCSNEYPLIDRLLSEVIIWTDNELIIGFPNDQYSPLTDTSLLKEQLQLQRATDLLLISACYDSLTAIIAVLIECIGCITTKILLLAAYNEGTTEWNLRDFSLTSSISGDIHMEVITSAVTSMVLWDDDKVFYTYKENKDYGFLQVSGTDKTFSAASEGSTIHQLIIDYNGNTIIKMKNNVIFFFKFEMGDTVKLAPWEEEKTHFIFYCNPSGDMYLLTIDGRDIKRQIYPLKLEAFSAAWKLDEVCPYISFEHNINQDIYYLDMGEEVTFWSQLVFQENLGLFTDIEMYRPDLLHQESRLHYEIARGICTKNDTFRFYHKQDYSRLLDYEASIRLSQGIMTVELHPSLSGKTCDLKFKLTHLRVGCPPGKVLHVLGKPSECDDFKFTVPWKSLRNKTIQEDLEIDYDLQAYGCPIDVHYADTFRPTIGLYIDNEFLSIVDANYVLWEMNGRNDFGYNATMEQVRCVNRAQSWNFMIYSYGINETSSITPEEADMIWGPHNYASCFATITEDLSDLDNPYEILNHSGINSITWPQYNTGIYMFRLKIVDPNFSFCNFFALFGIRTYGIIERPNWLVVAGWSTMLVTLFLGVLVFSYFRYVKTFRTLNFVDPILTPSPRASVIQPTDRLKKE</sequence>
<reference evidence="21" key="2">
    <citation type="submission" date="2025-08" db="UniProtKB">
        <authorList>
            <consortium name="RefSeq"/>
        </authorList>
    </citation>
    <scope>IDENTIFICATION</scope>
</reference>
<evidence type="ECO:0000259" key="17">
    <source>
        <dbReference type="Pfam" id="PF22844"/>
    </source>
</evidence>
<dbReference type="GeneID" id="110075991"/>
<name>A0ABM5G441_9SAUR</name>
<evidence type="ECO:0000313" key="21">
    <source>
        <dbReference type="RefSeq" id="XP_072852417.1"/>
    </source>
</evidence>
<feature type="domain" description="CATSPERE Ig-like" evidence="18">
    <location>
        <begin position="594"/>
        <end position="698"/>
    </location>
</feature>
<evidence type="ECO:0000313" key="20">
    <source>
        <dbReference type="Proteomes" id="UP001652642"/>
    </source>
</evidence>
<dbReference type="InterPro" id="IPR053816">
    <property type="entry name" value="CATSPERE_beta-prop"/>
</dbReference>
<evidence type="ECO:0000259" key="16">
    <source>
        <dbReference type="Pfam" id="PF22843"/>
    </source>
</evidence>
<evidence type="ECO:0000259" key="15">
    <source>
        <dbReference type="Pfam" id="PF22841"/>
    </source>
</evidence>
<evidence type="ECO:0000256" key="4">
    <source>
        <dbReference type="ARBA" id="ARBA00022729"/>
    </source>
</evidence>
<feature type="domain" description="CATSPERD/E C-terminal" evidence="19">
    <location>
        <begin position="736"/>
        <end position="938"/>
    </location>
</feature>
<keyword evidence="7" id="KW-0969">Cilium</keyword>